<keyword evidence="6" id="KW-0645">Protease</keyword>
<evidence type="ECO:0000256" key="5">
    <source>
        <dbReference type="ARBA" id="ARBA00022475"/>
    </source>
</evidence>
<evidence type="ECO:0000259" key="23">
    <source>
        <dbReference type="Pfam" id="PF01433"/>
    </source>
</evidence>
<feature type="binding site" evidence="18">
    <location>
        <position position="653"/>
    </location>
    <ligand>
        <name>Zn(2+)</name>
        <dbReference type="ChEBI" id="CHEBI:29105"/>
        <note>catalytic</note>
    </ligand>
</feature>
<dbReference type="PANTHER" id="PTHR11533:SF300">
    <property type="entry name" value="AMINOPEPTIDASE"/>
    <property type="match status" value="1"/>
</dbReference>
<evidence type="ECO:0000259" key="24">
    <source>
        <dbReference type="Pfam" id="PF11838"/>
    </source>
</evidence>
<keyword evidence="4 26" id="KW-0031">Aminopeptidase</keyword>
<dbReference type="GO" id="GO:0005737">
    <property type="term" value="C:cytoplasm"/>
    <property type="evidence" value="ECO:0007669"/>
    <property type="project" value="TreeGrafter"/>
</dbReference>
<keyword evidence="10 18" id="KW-0862">Zinc</keyword>
<dbReference type="PANTHER" id="PTHR11533">
    <property type="entry name" value="PROTEASE M1 ZINC METALLOPROTEASE"/>
    <property type="match status" value="1"/>
</dbReference>
<keyword evidence="27" id="KW-1185">Reference proteome</keyword>
<dbReference type="Proteomes" id="UP001174136">
    <property type="component" value="Unassembled WGS sequence"/>
</dbReference>
<evidence type="ECO:0000256" key="22">
    <source>
        <dbReference type="SAM" id="Phobius"/>
    </source>
</evidence>
<evidence type="ECO:0000256" key="16">
    <source>
        <dbReference type="ARBA" id="ARBA00023180"/>
    </source>
</evidence>
<evidence type="ECO:0000313" key="26">
    <source>
        <dbReference type="EMBL" id="KAK0155860.1"/>
    </source>
</evidence>
<keyword evidence="7 22" id="KW-0812">Transmembrane</keyword>
<evidence type="ECO:0000256" key="8">
    <source>
        <dbReference type="ARBA" id="ARBA00022723"/>
    </source>
</evidence>
<feature type="compositionally biased region" description="Low complexity" evidence="21">
    <location>
        <begin position="291"/>
        <end position="304"/>
    </location>
</feature>
<evidence type="ECO:0000256" key="18">
    <source>
        <dbReference type="PIRSR" id="PIRSR634016-3"/>
    </source>
</evidence>
<feature type="site" description="Transition state stabilizer" evidence="19">
    <location>
        <position position="719"/>
    </location>
</feature>
<feature type="domain" description="Aminopeptidase N-like N-terminal" evidence="25">
    <location>
        <begin position="1271"/>
        <end position="1476"/>
    </location>
</feature>
<dbReference type="EMBL" id="JAOPHQ010000074">
    <property type="protein sequence ID" value="KAK0155860.1"/>
    <property type="molecule type" value="Genomic_DNA"/>
</dbReference>
<dbReference type="Pfam" id="PF01433">
    <property type="entry name" value="Peptidase_M1"/>
    <property type="match status" value="2"/>
</dbReference>
<dbReference type="SUPFAM" id="SSF55486">
    <property type="entry name" value="Metalloproteases ('zincins'), catalytic domain"/>
    <property type="match status" value="2"/>
</dbReference>
<feature type="active site" description="Proton acceptor" evidence="17">
    <location>
        <position position="631"/>
    </location>
</feature>
<evidence type="ECO:0000256" key="11">
    <source>
        <dbReference type="ARBA" id="ARBA00022968"/>
    </source>
</evidence>
<evidence type="ECO:0000256" key="3">
    <source>
        <dbReference type="ARBA" id="ARBA00011738"/>
    </source>
</evidence>
<feature type="domain" description="Peptidase M1 membrane alanine aminopeptidase" evidence="23">
    <location>
        <begin position="1513"/>
        <end position="1742"/>
    </location>
</feature>
<keyword evidence="14 22" id="KW-0472">Membrane</keyword>
<dbReference type="Gene3D" id="2.60.40.1730">
    <property type="entry name" value="tricorn interacting facor f3 domain"/>
    <property type="match status" value="2"/>
</dbReference>
<feature type="coiled-coil region" evidence="20">
    <location>
        <begin position="30"/>
        <end position="61"/>
    </location>
</feature>
<dbReference type="GO" id="GO:0008270">
    <property type="term" value="F:zinc ion binding"/>
    <property type="evidence" value="ECO:0007669"/>
    <property type="project" value="InterPro"/>
</dbReference>
<dbReference type="GO" id="GO:0006508">
    <property type="term" value="P:proteolysis"/>
    <property type="evidence" value="ECO:0007669"/>
    <property type="project" value="UniProtKB-KW"/>
</dbReference>
<dbReference type="FunFam" id="2.60.40.1730:FF:000001">
    <property type="entry name" value="Leucyl-cystinyl aminopeptidase"/>
    <property type="match status" value="2"/>
</dbReference>
<dbReference type="Gene3D" id="2.60.40.1910">
    <property type="match status" value="2"/>
</dbReference>
<dbReference type="GO" id="GO:0043171">
    <property type="term" value="P:peptide catabolic process"/>
    <property type="evidence" value="ECO:0007669"/>
    <property type="project" value="TreeGrafter"/>
</dbReference>
<evidence type="ECO:0000256" key="21">
    <source>
        <dbReference type="SAM" id="MobiDB-lite"/>
    </source>
</evidence>
<dbReference type="InterPro" id="IPR034016">
    <property type="entry name" value="M1_APN-typ"/>
</dbReference>
<keyword evidence="11" id="KW-0735">Signal-anchor</keyword>
<dbReference type="GO" id="GO:0005615">
    <property type="term" value="C:extracellular space"/>
    <property type="evidence" value="ECO:0007669"/>
    <property type="project" value="TreeGrafter"/>
</dbReference>
<feature type="region of interest" description="Disordered" evidence="21">
    <location>
        <begin position="270"/>
        <end position="312"/>
    </location>
</feature>
<dbReference type="InterPro" id="IPR014782">
    <property type="entry name" value="Peptidase_M1_dom"/>
</dbReference>
<feature type="compositionally biased region" description="Low complexity" evidence="21">
    <location>
        <begin position="1235"/>
        <end position="1252"/>
    </location>
</feature>
<evidence type="ECO:0000256" key="10">
    <source>
        <dbReference type="ARBA" id="ARBA00022833"/>
    </source>
</evidence>
<feature type="region of interest" description="Disordered" evidence="21">
    <location>
        <begin position="1234"/>
        <end position="1260"/>
    </location>
</feature>
<reference evidence="26" key="1">
    <citation type="journal article" date="2023" name="Front. Mar. Sci.">
        <title>A new Merluccius polli reference genome to investigate the effects of global change in West African waters.</title>
        <authorList>
            <person name="Mateo J.L."/>
            <person name="Blanco-Fernandez C."/>
            <person name="Garcia-Vazquez E."/>
            <person name="Machado-Schiaffino G."/>
        </authorList>
    </citation>
    <scope>NUCLEOTIDE SEQUENCE</scope>
    <source>
        <strain evidence="26">C29</strain>
        <tissue evidence="26">Fin</tissue>
    </source>
</reference>
<dbReference type="Gene3D" id="1.10.390.10">
    <property type="entry name" value="Neutral Protease Domain 2"/>
    <property type="match status" value="2"/>
</dbReference>
<dbReference type="SUPFAM" id="SSF63737">
    <property type="entry name" value="Leukotriene A4 hydrolase N-terminal domain"/>
    <property type="match status" value="2"/>
</dbReference>
<dbReference type="FunFam" id="1.25.50.20:FF:000012">
    <property type="entry name" value="Aminopeptidase N"/>
    <property type="match status" value="2"/>
</dbReference>
<evidence type="ECO:0000256" key="13">
    <source>
        <dbReference type="ARBA" id="ARBA00023049"/>
    </source>
</evidence>
<organism evidence="26 27">
    <name type="scientific">Merluccius polli</name>
    <name type="common">Benguela hake</name>
    <name type="synonym">Merluccius cadenati</name>
    <dbReference type="NCBI Taxonomy" id="89951"/>
    <lineage>
        <taxon>Eukaryota</taxon>
        <taxon>Metazoa</taxon>
        <taxon>Chordata</taxon>
        <taxon>Craniata</taxon>
        <taxon>Vertebrata</taxon>
        <taxon>Euteleostomi</taxon>
        <taxon>Actinopterygii</taxon>
        <taxon>Neopterygii</taxon>
        <taxon>Teleostei</taxon>
        <taxon>Neoteleostei</taxon>
        <taxon>Acanthomorphata</taxon>
        <taxon>Zeiogadaria</taxon>
        <taxon>Gadariae</taxon>
        <taxon>Gadiformes</taxon>
        <taxon>Gadoidei</taxon>
        <taxon>Merlucciidae</taxon>
        <taxon>Merluccius</taxon>
    </lineage>
</organism>
<keyword evidence="20" id="KW-0175">Coiled coil</keyword>
<dbReference type="PRINTS" id="PR00756">
    <property type="entry name" value="ALADIPTASE"/>
</dbReference>
<feature type="binding site" evidence="18">
    <location>
        <position position="634"/>
    </location>
    <ligand>
        <name>Zn(2+)</name>
        <dbReference type="ChEBI" id="CHEBI:29105"/>
        <note>catalytic</note>
    </ligand>
</feature>
<accession>A0AA47NC96</accession>
<keyword evidence="5" id="KW-1003">Cell membrane</keyword>
<sequence>MDPVLNSLQTKYPWLTTVHFWSDGATKKYKNKTNFLLKETEDEIEEMVEDMEEDTEEVMEEVMKKVMVEDIEDGPVNGPEGTATEKHWWLAKAIVWIQSTETSMSHGDPAVDMHRKSKVPCSPRFLRASVPWPWFTLALVHPGPGSPWPWFTLAVSTNLHWSGASSPGGKLSVNVVLTWRHLVVVVVVVVVSHELKSCVVVFFTVEKPQLLSGRLQWRREQRLSWATAEHTDMGKGYYLSKNLVLAGLLLAAITLVTIIVLSVVYDKEHSRNSSPSPGHSCPGEGPPGNWTSSPTMTPSSSSTPTPDPLEPWQRYRLPDTLAPVSYNITLWPRLQPDQQGLFVFTGDSSVQFKCVKDTDLIIIHTSKLNFTLFEGHEARVATMPGAGPAPQILKSWLEKETEYLVLQLDRKLLAGKFYLLHTKFQGELGDNLEGFYRSQYTEDGVQKVVATSQMQATFARQAFPCFDEPAMKATFSVVLIHPPGTTALCNSREIESVDIELDGVPVTRTTFENTKRMSTYLLAFIVSNFTFIQAAQDTDVQVRIWGRRQAIAEGQGDYALNVTGAILNFYERYYNTSYPLSKSDQVALPDFNAGAMENWGLITYRETALLYDAATSSNGNRERVVTVISHELAHMWFGNLVTMQWWNDLWLNEGFASYVEYLGADHAEPSWDIRDHIVLYDVHKVFAVDALASSHPLSCSEEEVNQPSQITEMFNTISYSKGAAVLRMLSEFLSEPVFARGLSSYLNAFAFSNTVYTHLWDHLQQAVEDSPDLSLPHSVHDIMNRWVLQMGYPVVTMDTRTGRISQKHFLLDPEAVVDRPSPYNYTWFVPIKWMKTGVEQEQFWLLKKTEVQSRVIVAGDEWVLANTNVSGYFRVNYDLQNWERLLHLLHSDHQAIPIINRAQLLDDAFSLARAKVINTTLALRITSYLSNERDYIPWNSALNNLNYYFLMFDRSDVYGPLQAYIRKQIQPLFEYFTVITSNWTRVPQDHNDQYNQINAIYMACSTGVKGCRELVQRWFSQWMADPEHNPIHPNLKSTVYCNAIAFGGTEEWDFAWRMFQNATVATESARLRSALACTKAPWRLNRYLQYSMDPTKIRKQDATSTIVAVAGNVVGMPLAWNFVREKWSQLFEQYGRGSFSFANLITGITKRFSTEFELQELKRFKEQNLQVGFGSATLALEQAIEKTRANIRWVAETGFYISRVLAIVGALVSVGALASIIALSVLYAQEKTKNAPSPTADTTTTASSSPTPTQGPLEPWQRYRLPDTLAPFSYNITLWPRLQPDQDGLFIFTGISTVQFVCVKDTDLIIIHANKLNITLSKLNFTLFKGHESRVLALHRADPAPGVLKTWEEKETQYLVLQLDGRLKAGSSYELFTEFVGELADDLGGFYRSKYEENGQEKFLATTQMQPTDARKAFPCFDEPAMKAVFHLTLIHPRETVALSNAINYEPVNITINGQNLTETRFHPTELMSTYLLAFVVCEFDYIRSPVNASVLIRIWARKQAIKEGQGDYALAKTGPILSFFEKYYSSPYPLEKSDQIALPDFSAGAMENWGLITYRETALLYNPAFSSNGDKEWVATVISHELAHMWFGNLVTMRWWNDLWLNEGFATYVSYLGANSAEPTWNISDLIVVNEVHGVMGVDALSTSHPLSSREEDILQPIHISRLFDSITYSKGAAVLRMLSNFITEGVFTEGLRTYLDTYKYNNTIYKDLWKHLQVAVDKASPALGLPEPVEDIMNRWVLQMGYPVVTVDTRTGRISQKHFLLDPEAVVDRPSPYNYEWIVPITWIKTGITQKPLWLTTKEDTNINMTLSGEDWLLVNLKTSGFYRVNYDQGNWERLLAKLDNNHQDIPEINRAQLISDAFNLARAKLVNTTLALRTTRFLVNERSYMPWLTASRNLNYYILMFDRSAVYGPMQAYMVKQVTPLFLYYEDLTKNWTTIPEKHSDQYNQVMAILLACENGLKACEDLTSDWFTAWMNNPANNTISPNLRSAVYCNAIAAGGQREWDFAWKMYKNASIASEAEKLLSAMACSRQPWILTRYLQYCLDSKKVRKQDATGVINSIAANTLGQPLAWDFVRANWDYLFNE</sequence>
<evidence type="ECO:0000256" key="2">
    <source>
        <dbReference type="ARBA" id="ARBA00010136"/>
    </source>
</evidence>
<comment type="cofactor">
    <cofactor evidence="18">
        <name>Zn(2+)</name>
        <dbReference type="ChEBI" id="CHEBI:29105"/>
    </cofactor>
    <text evidence="18">Binds 1 zinc ion per subunit.</text>
</comment>
<feature type="domain" description="Aminopeptidase N-like N-terminal" evidence="25">
    <location>
        <begin position="323"/>
        <end position="521"/>
    </location>
</feature>
<feature type="domain" description="ERAP1-like C-terminal" evidence="24">
    <location>
        <begin position="1818"/>
        <end position="2087"/>
    </location>
</feature>
<keyword evidence="15" id="KW-1015">Disulfide bond</keyword>
<dbReference type="InterPro" id="IPR045357">
    <property type="entry name" value="Aminopeptidase_N-like_N"/>
</dbReference>
<feature type="binding site" evidence="18">
    <location>
        <position position="630"/>
    </location>
    <ligand>
        <name>Zn(2+)</name>
        <dbReference type="ChEBI" id="CHEBI:29105"/>
        <note>catalytic</note>
    </ligand>
</feature>
<dbReference type="InterPro" id="IPR042097">
    <property type="entry name" value="Aminopeptidase_N-like_N_sf"/>
</dbReference>
<comment type="caution">
    <text evidence="26">The sequence shown here is derived from an EMBL/GenBank/DDBJ whole genome shotgun (WGS) entry which is preliminary data.</text>
</comment>
<evidence type="ECO:0000256" key="17">
    <source>
        <dbReference type="PIRSR" id="PIRSR634016-1"/>
    </source>
</evidence>
<keyword evidence="16" id="KW-0325">Glycoprotein</keyword>
<protein>
    <submittedName>
        <fullName evidence="26">Aminopeptidase N</fullName>
    </submittedName>
</protein>
<evidence type="ECO:0000256" key="20">
    <source>
        <dbReference type="SAM" id="Coils"/>
    </source>
</evidence>
<dbReference type="InterPro" id="IPR024571">
    <property type="entry name" value="ERAP1-like_C_dom"/>
</dbReference>
<evidence type="ECO:0000313" key="27">
    <source>
        <dbReference type="Proteomes" id="UP001174136"/>
    </source>
</evidence>
<keyword evidence="12 22" id="KW-1133">Transmembrane helix</keyword>
<evidence type="ECO:0000256" key="12">
    <source>
        <dbReference type="ARBA" id="ARBA00022989"/>
    </source>
</evidence>
<dbReference type="Pfam" id="PF17900">
    <property type="entry name" value="Peptidase_M1_N"/>
    <property type="match status" value="2"/>
</dbReference>
<dbReference type="FunFam" id="2.60.40.1910:FF:000005">
    <property type="entry name" value="Aminopeptidase"/>
    <property type="match status" value="2"/>
</dbReference>
<dbReference type="CDD" id="cd09601">
    <property type="entry name" value="M1_APN-Q_like"/>
    <property type="match status" value="2"/>
</dbReference>
<feature type="domain" description="Peptidase M1 membrane alanine aminopeptidase" evidence="23">
    <location>
        <begin position="558"/>
        <end position="786"/>
    </location>
</feature>
<evidence type="ECO:0000259" key="25">
    <source>
        <dbReference type="Pfam" id="PF17900"/>
    </source>
</evidence>
<feature type="transmembrane region" description="Helical" evidence="22">
    <location>
        <begin position="243"/>
        <end position="265"/>
    </location>
</feature>
<dbReference type="Gene3D" id="1.25.50.20">
    <property type="match status" value="2"/>
</dbReference>
<feature type="domain" description="ERAP1-like C-terminal" evidence="24">
    <location>
        <begin position="862"/>
        <end position="1188"/>
    </location>
</feature>
<gene>
    <name evidence="26" type="primary">ANPEP_1</name>
    <name evidence="26" type="ORF">N1851_001600</name>
</gene>
<dbReference type="Pfam" id="PF11838">
    <property type="entry name" value="ERAP1_C"/>
    <property type="match status" value="2"/>
</dbReference>
<name>A0AA47NC96_MERPO</name>
<comment type="subunit">
    <text evidence="3">Homodimer.</text>
</comment>
<keyword evidence="13" id="KW-0482">Metalloprotease</keyword>
<comment type="subcellular location">
    <subcellularLocation>
        <location evidence="1">Cell membrane</location>
        <topology evidence="1">Single-pass type II membrane protein</topology>
    </subcellularLocation>
</comment>
<evidence type="ECO:0000256" key="6">
    <source>
        <dbReference type="ARBA" id="ARBA00022670"/>
    </source>
</evidence>
<dbReference type="GO" id="GO:0042277">
    <property type="term" value="F:peptide binding"/>
    <property type="evidence" value="ECO:0007669"/>
    <property type="project" value="TreeGrafter"/>
</dbReference>
<comment type="similarity">
    <text evidence="2">Belongs to the peptidase M1 family.</text>
</comment>
<keyword evidence="8 18" id="KW-0479">Metal-binding</keyword>
<evidence type="ECO:0000256" key="15">
    <source>
        <dbReference type="ARBA" id="ARBA00023157"/>
    </source>
</evidence>
<dbReference type="GO" id="GO:0005886">
    <property type="term" value="C:plasma membrane"/>
    <property type="evidence" value="ECO:0007669"/>
    <property type="project" value="UniProtKB-SubCell"/>
</dbReference>
<dbReference type="InterPro" id="IPR001930">
    <property type="entry name" value="Peptidase_M1"/>
</dbReference>
<proteinExistence type="inferred from homology"/>
<dbReference type="GO" id="GO:0070006">
    <property type="term" value="F:metalloaminopeptidase activity"/>
    <property type="evidence" value="ECO:0007669"/>
    <property type="project" value="TreeGrafter"/>
</dbReference>
<evidence type="ECO:0000256" key="1">
    <source>
        <dbReference type="ARBA" id="ARBA00004401"/>
    </source>
</evidence>
<dbReference type="InterPro" id="IPR027268">
    <property type="entry name" value="Peptidase_M4/M1_CTD_sf"/>
</dbReference>
<keyword evidence="9" id="KW-0378">Hydrolase</keyword>
<evidence type="ECO:0000256" key="4">
    <source>
        <dbReference type="ARBA" id="ARBA00022438"/>
    </source>
</evidence>
<evidence type="ECO:0000256" key="19">
    <source>
        <dbReference type="PIRSR" id="PIRSR634016-4"/>
    </source>
</evidence>
<evidence type="ECO:0000256" key="14">
    <source>
        <dbReference type="ARBA" id="ARBA00023136"/>
    </source>
</evidence>
<evidence type="ECO:0000256" key="9">
    <source>
        <dbReference type="ARBA" id="ARBA00022801"/>
    </source>
</evidence>
<dbReference type="InterPro" id="IPR050344">
    <property type="entry name" value="Peptidase_M1_aminopeptidases"/>
</dbReference>
<dbReference type="FunFam" id="1.10.390.10:FF:000016">
    <property type="entry name" value="Glutamyl aminopeptidase"/>
    <property type="match status" value="2"/>
</dbReference>
<evidence type="ECO:0000256" key="7">
    <source>
        <dbReference type="ARBA" id="ARBA00022692"/>
    </source>
</evidence>